<reference evidence="2 3" key="1">
    <citation type="journal article" date="2016" name="Nat. Commun.">
        <title>Thousands of microbial genomes shed light on interconnected biogeochemical processes in an aquifer system.</title>
        <authorList>
            <person name="Anantharaman K."/>
            <person name="Brown C.T."/>
            <person name="Hug L.A."/>
            <person name="Sharon I."/>
            <person name="Castelle C.J."/>
            <person name="Probst A.J."/>
            <person name="Thomas B.C."/>
            <person name="Singh A."/>
            <person name="Wilkins M.J."/>
            <person name="Karaoz U."/>
            <person name="Brodie E.L."/>
            <person name="Williams K.H."/>
            <person name="Hubbard S.S."/>
            <person name="Banfield J.F."/>
        </authorList>
    </citation>
    <scope>NUCLEOTIDE SEQUENCE [LARGE SCALE GENOMIC DNA]</scope>
</reference>
<evidence type="ECO:0008006" key="4">
    <source>
        <dbReference type="Google" id="ProtNLM"/>
    </source>
</evidence>
<sequence length="382" mass="40592">MKRLALIIGLLVLTSAAFAQVATPATQLKFMTPGYWVVGNCPDAKSGAGADILADGRIVYFFENEAELVSGNYVTTTIYGTKFMVNAMSIWPAVLTVGKTYKVATERGPDNYGANPTDVTISGKGWDQVDLTLVLGGGISPPAGDAEMGMKIWFGNRLYQPALVEKGDPFIVSANPTIKVDLSVNEPHTLSDNVSDYTIILDPQSTSPKTYQMEASFVTSKTLASATELIRALSLKYTVTEPLTDGLHTFAVSAKTAASGGIQASMTKYATVEVMGGPLRLVGTPLTFPSPYSIPRHGTVTIQYGLSADANIEIYVIGVDGTRIKHFILPAATEGGSAGINKVTWDGTTDQGYKAGNAIYVGTIVARDEGRLLGKFKLTIVN</sequence>
<proteinExistence type="predicted"/>
<dbReference type="EMBL" id="MEUG01000001">
    <property type="protein sequence ID" value="OGC28277.1"/>
    <property type="molecule type" value="Genomic_DNA"/>
</dbReference>
<keyword evidence="1" id="KW-0732">Signal</keyword>
<dbReference type="Gene3D" id="2.60.40.4070">
    <property type="match status" value="1"/>
</dbReference>
<dbReference type="Proteomes" id="UP000178602">
    <property type="component" value="Unassembled WGS sequence"/>
</dbReference>
<evidence type="ECO:0000313" key="3">
    <source>
        <dbReference type="Proteomes" id="UP000178602"/>
    </source>
</evidence>
<protein>
    <recommendedName>
        <fullName evidence="4">FlgD Ig-like domain-containing protein</fullName>
    </recommendedName>
</protein>
<accession>A0A1F4T6T1</accession>
<feature type="signal peptide" evidence="1">
    <location>
        <begin position="1"/>
        <end position="19"/>
    </location>
</feature>
<evidence type="ECO:0000256" key="1">
    <source>
        <dbReference type="SAM" id="SignalP"/>
    </source>
</evidence>
<organism evidence="2 3">
    <name type="scientific">candidate division WOR-1 bacterium RIFOXYC12_FULL_54_18</name>
    <dbReference type="NCBI Taxonomy" id="1802584"/>
    <lineage>
        <taxon>Bacteria</taxon>
        <taxon>Bacillati</taxon>
        <taxon>Saganbacteria</taxon>
    </lineage>
</organism>
<feature type="chain" id="PRO_5009514547" description="FlgD Ig-like domain-containing protein" evidence="1">
    <location>
        <begin position="20"/>
        <end position="382"/>
    </location>
</feature>
<evidence type="ECO:0000313" key="2">
    <source>
        <dbReference type="EMBL" id="OGC28277.1"/>
    </source>
</evidence>
<comment type="caution">
    <text evidence="2">The sequence shown here is derived from an EMBL/GenBank/DDBJ whole genome shotgun (WGS) entry which is preliminary data.</text>
</comment>
<name>A0A1F4T6T1_UNCSA</name>
<dbReference type="AlphaFoldDB" id="A0A1F4T6T1"/>
<gene>
    <name evidence="2" type="ORF">A3K49_04770</name>
</gene>